<gene>
    <name evidence="1" type="ORF">AKAW2_10291A</name>
</gene>
<organism evidence="1 2">
    <name type="scientific">Aspergillus kawachii</name>
    <name type="common">White koji mold</name>
    <name type="synonym">Aspergillus awamori var. kawachi</name>
    <dbReference type="NCBI Taxonomy" id="1069201"/>
    <lineage>
        <taxon>Eukaryota</taxon>
        <taxon>Fungi</taxon>
        <taxon>Dikarya</taxon>
        <taxon>Ascomycota</taxon>
        <taxon>Pezizomycotina</taxon>
        <taxon>Eurotiomycetes</taxon>
        <taxon>Eurotiomycetidae</taxon>
        <taxon>Eurotiales</taxon>
        <taxon>Aspergillaceae</taxon>
        <taxon>Aspergillus</taxon>
        <taxon>Aspergillus subgen. Circumdati</taxon>
    </lineage>
</organism>
<sequence length="102" mass="11188">MNLASSRVSDCYNILTHPRQFPSIPLVAEPAEERGGGKHYLQYQGGKEQARLKRRCPLFACDQASDGVPELLRQGPIHAQESAPKVSRLTPVTEFSAKQLGG</sequence>
<proteinExistence type="predicted"/>
<reference evidence="1" key="1">
    <citation type="submission" date="2021-01" db="EMBL/GenBank/DDBJ databases">
        <authorList>
            <consortium name="Aspergillus luchuensis mut. kawachii IFO 4304 genome sequencing consortium"/>
            <person name="Kazuki M."/>
            <person name="Futagami T."/>
        </authorList>
    </citation>
    <scope>NUCLEOTIDE SEQUENCE</scope>
    <source>
        <strain evidence="1">IFO 4308</strain>
    </source>
</reference>
<evidence type="ECO:0000313" key="1">
    <source>
        <dbReference type="EMBL" id="BCR93245.1"/>
    </source>
</evidence>
<dbReference type="RefSeq" id="XP_041537011.1">
    <property type="nucleotide sequence ID" value="XM_041685557.1"/>
</dbReference>
<dbReference type="OrthoDB" id="10543391at2759"/>
<dbReference type="KEGG" id="aluc:AKAW2_10291A"/>
<dbReference type="EMBL" id="AP024425">
    <property type="protein sequence ID" value="BCR93245.1"/>
    <property type="molecule type" value="Genomic_DNA"/>
</dbReference>
<dbReference type="GeneID" id="64954570"/>
<evidence type="ECO:0000313" key="2">
    <source>
        <dbReference type="Proteomes" id="UP000661280"/>
    </source>
</evidence>
<protein>
    <submittedName>
        <fullName evidence="1">Uncharacterized protein</fullName>
    </submittedName>
</protein>
<dbReference type="AlphaFoldDB" id="A0A7R7ZSL5"/>
<keyword evidence="2" id="KW-1185">Reference proteome</keyword>
<dbReference type="Proteomes" id="UP000661280">
    <property type="component" value="Chromosome 1"/>
</dbReference>
<name>A0A7R7ZSL5_ASPKA</name>
<accession>A0A7R7ZSL5</accession>
<reference evidence="1" key="2">
    <citation type="submission" date="2021-02" db="EMBL/GenBank/DDBJ databases">
        <title>Aspergillus luchuensis mut. kawachii IFO 4304 genome sequence.</title>
        <authorList>
            <person name="Mori K."/>
            <person name="Kadooka C."/>
            <person name="Goto M."/>
            <person name="Futagami T."/>
        </authorList>
    </citation>
    <scope>NUCLEOTIDE SEQUENCE</scope>
    <source>
        <strain evidence="1">IFO 4308</strain>
    </source>
</reference>